<comment type="caution">
    <text evidence="2">The sequence shown here is derived from an EMBL/GenBank/DDBJ whole genome shotgun (WGS) entry which is preliminary data.</text>
</comment>
<dbReference type="Proteomes" id="UP001459277">
    <property type="component" value="Unassembled WGS sequence"/>
</dbReference>
<keyword evidence="3" id="KW-1185">Reference proteome</keyword>
<sequence>MVDFDFIKKETPFVSFFFARLGVFLESSGRRRPHDGLFVPQDYGAFRPILISLYLLLRQSLIAHHLEMTAIEYRDSDVWSSELETDLLSSGESANKDFEIILSKPPSSSKPSSSSKPPSSSKIPSSSIPFHALSESCLLESRHLKSIRKRFQFQEGVAIRLPRPNDKVCTFAHGKVSFYEAAFSCGLHFPTADRPLLEERYQGRIKATLEFSLIVDNFDELVDPRRLYECCLRPEPSAYVLGKIAQEEKSRFLILHPFLFYLIEFHRTNLLFADMATRYSKNKYARVKNLKNEPLDQRNVSWMKGRTRLLPLSLFGTPSSLTPSLEMITFSPPTTRFKGKANVGKSVWDDPATALGQAYNVITDDELMGLSSSLSHELVSRHIHKLVLGESLHLMTDYLNNEEKVVVANSKVDSIEVESSKLRKDLIEAMDQSTKAKEKVIELKEALKFEKKLVLQKDKEFERYFKGFELLRRWMLKHHSHVADFKNLDFEAIDTKILTDEANEKECETIAEAIDVVEGEGDTTRGATDKAQTEAGHVEEIVSAP</sequence>
<feature type="compositionally biased region" description="Low complexity" evidence="1">
    <location>
        <begin position="103"/>
        <end position="127"/>
    </location>
</feature>
<feature type="region of interest" description="Disordered" evidence="1">
    <location>
        <begin position="102"/>
        <end position="127"/>
    </location>
</feature>
<gene>
    <name evidence="2" type="ORF">SO802_028357</name>
</gene>
<organism evidence="2 3">
    <name type="scientific">Lithocarpus litseifolius</name>
    <dbReference type="NCBI Taxonomy" id="425828"/>
    <lineage>
        <taxon>Eukaryota</taxon>
        <taxon>Viridiplantae</taxon>
        <taxon>Streptophyta</taxon>
        <taxon>Embryophyta</taxon>
        <taxon>Tracheophyta</taxon>
        <taxon>Spermatophyta</taxon>
        <taxon>Magnoliopsida</taxon>
        <taxon>eudicotyledons</taxon>
        <taxon>Gunneridae</taxon>
        <taxon>Pentapetalae</taxon>
        <taxon>rosids</taxon>
        <taxon>fabids</taxon>
        <taxon>Fagales</taxon>
        <taxon>Fagaceae</taxon>
        <taxon>Lithocarpus</taxon>
    </lineage>
</organism>
<dbReference type="AlphaFoldDB" id="A0AAW2BR26"/>
<protein>
    <submittedName>
        <fullName evidence="2">Uncharacterized protein</fullName>
    </submittedName>
</protein>
<name>A0AAW2BR26_9ROSI</name>
<evidence type="ECO:0000313" key="3">
    <source>
        <dbReference type="Proteomes" id="UP001459277"/>
    </source>
</evidence>
<reference evidence="2 3" key="1">
    <citation type="submission" date="2024-01" db="EMBL/GenBank/DDBJ databases">
        <title>A telomere-to-telomere, gap-free genome of sweet tea (Lithocarpus litseifolius).</title>
        <authorList>
            <person name="Zhou J."/>
        </authorList>
    </citation>
    <scope>NUCLEOTIDE SEQUENCE [LARGE SCALE GENOMIC DNA]</scope>
    <source>
        <strain evidence="2">Zhou-2022a</strain>
        <tissue evidence="2">Leaf</tissue>
    </source>
</reference>
<proteinExistence type="predicted"/>
<evidence type="ECO:0000256" key="1">
    <source>
        <dbReference type="SAM" id="MobiDB-lite"/>
    </source>
</evidence>
<accession>A0AAW2BR26</accession>
<evidence type="ECO:0000313" key="2">
    <source>
        <dbReference type="EMBL" id="KAK9988118.1"/>
    </source>
</evidence>
<dbReference type="EMBL" id="JAZDWU010000010">
    <property type="protein sequence ID" value="KAK9988118.1"/>
    <property type="molecule type" value="Genomic_DNA"/>
</dbReference>